<dbReference type="PANTHER" id="PTHR43771:SF1">
    <property type="entry name" value="PHOSPHOMANNOMUTASE"/>
    <property type="match status" value="1"/>
</dbReference>
<dbReference type="EMBL" id="PDJF01000001">
    <property type="protein sequence ID" value="PFG27100.1"/>
    <property type="molecule type" value="Genomic_DNA"/>
</dbReference>
<evidence type="ECO:0000256" key="2">
    <source>
        <dbReference type="ARBA" id="ARBA00010231"/>
    </source>
</evidence>
<feature type="domain" description="Alpha-D-phosphohexomutase alpha/beta/alpha" evidence="8">
    <location>
        <begin position="12"/>
        <end position="127"/>
    </location>
</feature>
<evidence type="ECO:0000259" key="9">
    <source>
        <dbReference type="Pfam" id="PF02879"/>
    </source>
</evidence>
<evidence type="ECO:0000256" key="1">
    <source>
        <dbReference type="ARBA" id="ARBA00001946"/>
    </source>
</evidence>
<evidence type="ECO:0000259" key="10">
    <source>
        <dbReference type="Pfam" id="PF02880"/>
    </source>
</evidence>
<evidence type="ECO:0000259" key="8">
    <source>
        <dbReference type="Pfam" id="PF02878"/>
    </source>
</evidence>
<name>A0A2A9DMF0_9CORY</name>
<evidence type="ECO:0000259" key="7">
    <source>
        <dbReference type="Pfam" id="PF00408"/>
    </source>
</evidence>
<evidence type="ECO:0000313" key="11">
    <source>
        <dbReference type="EMBL" id="PFG27100.1"/>
    </source>
</evidence>
<proteinExistence type="inferred from homology"/>
<dbReference type="PRINTS" id="PR00509">
    <property type="entry name" value="PGMPMM"/>
</dbReference>
<keyword evidence="4" id="KW-0479">Metal-binding</keyword>
<dbReference type="InterPro" id="IPR005841">
    <property type="entry name" value="Alpha-D-phosphohexomutase_SF"/>
</dbReference>
<dbReference type="RefSeq" id="WP_098388677.1">
    <property type="nucleotide sequence ID" value="NZ_LS483464.1"/>
</dbReference>
<feature type="domain" description="Alpha-D-phosphohexomutase alpha/beta/alpha" evidence="10">
    <location>
        <begin position="262"/>
        <end position="371"/>
    </location>
</feature>
<dbReference type="InterPro" id="IPR005843">
    <property type="entry name" value="A-D-PHexomutase_C"/>
</dbReference>
<dbReference type="Proteomes" id="UP000221653">
    <property type="component" value="Unassembled WGS sequence"/>
</dbReference>
<keyword evidence="12" id="KW-1185">Reference proteome</keyword>
<dbReference type="Pfam" id="PF00408">
    <property type="entry name" value="PGM_PMM_IV"/>
    <property type="match status" value="1"/>
</dbReference>
<dbReference type="Pfam" id="PF02878">
    <property type="entry name" value="PGM_PMM_I"/>
    <property type="match status" value="1"/>
</dbReference>
<dbReference type="InterPro" id="IPR016055">
    <property type="entry name" value="A-D-PHexomutase_a/b/a-I/II/III"/>
</dbReference>
<gene>
    <name evidence="11" type="ORF">ATK06_0148</name>
</gene>
<comment type="caution">
    <text evidence="11">The sequence shown here is derived from an EMBL/GenBank/DDBJ whole genome shotgun (WGS) entry which is preliminary data.</text>
</comment>
<organism evidence="11 12">
    <name type="scientific">Corynebacterium renale</name>
    <dbReference type="NCBI Taxonomy" id="1724"/>
    <lineage>
        <taxon>Bacteria</taxon>
        <taxon>Bacillati</taxon>
        <taxon>Actinomycetota</taxon>
        <taxon>Actinomycetes</taxon>
        <taxon>Mycobacteriales</taxon>
        <taxon>Corynebacteriaceae</taxon>
        <taxon>Corynebacterium</taxon>
    </lineage>
</organism>
<comment type="cofactor">
    <cofactor evidence="1">
        <name>Mg(2+)</name>
        <dbReference type="ChEBI" id="CHEBI:18420"/>
    </cofactor>
</comment>
<feature type="domain" description="Alpha-D-phosphohexomutase alpha/beta/alpha" evidence="9">
    <location>
        <begin position="158"/>
        <end position="257"/>
    </location>
</feature>
<reference evidence="11 12" key="1">
    <citation type="submission" date="2017-10" db="EMBL/GenBank/DDBJ databases">
        <title>Sequencing the genomes of 1000 actinobacteria strains.</title>
        <authorList>
            <person name="Klenk H.-P."/>
        </authorList>
    </citation>
    <scope>NUCLEOTIDE SEQUENCE [LARGE SCALE GENOMIC DNA]</scope>
    <source>
        <strain evidence="11 12">DSM 20688</strain>
    </source>
</reference>
<evidence type="ECO:0000256" key="6">
    <source>
        <dbReference type="ARBA" id="ARBA00023235"/>
    </source>
</evidence>
<dbReference type="GO" id="GO:0016868">
    <property type="term" value="F:intramolecular phosphotransferase activity"/>
    <property type="evidence" value="ECO:0007669"/>
    <property type="project" value="InterPro"/>
</dbReference>
<keyword evidence="6" id="KW-0413">Isomerase</keyword>
<keyword evidence="3" id="KW-0597">Phosphoprotein</keyword>
<dbReference type="PANTHER" id="PTHR43771">
    <property type="entry name" value="PHOSPHOMANNOMUTASE"/>
    <property type="match status" value="1"/>
</dbReference>
<evidence type="ECO:0000256" key="3">
    <source>
        <dbReference type="ARBA" id="ARBA00022553"/>
    </source>
</evidence>
<evidence type="ECO:0000313" key="12">
    <source>
        <dbReference type="Proteomes" id="UP000221653"/>
    </source>
</evidence>
<dbReference type="InterPro" id="IPR005845">
    <property type="entry name" value="A-D-PHexomutase_a/b/a-II"/>
</dbReference>
<sequence length="455" mass="48950">MRDRNQLAGVIKAYDVRGVVGKDIDAEFVREVGEAFGQLMRGEGETTVAIGHDMRPSSPELSDAFAEGVAAQGLNVVKIGLASTDELYFASGTLDCAGAMFTASHNPAEYNGIKLCRAGARPVGQESGLQDITDALVEGVPAYDGPSGEISEREMLDAYGEYLRELVDLSEIRPLVVAVDAANGMGGHTVPEVFKGLPLDIKPLYFELDGTFPNHEANPLDPKNLVDLQAFVRETGADIGLAFDGDADRCFVVDENGEPVTPSSICALVAERYLKKYPGATIIHNLITSKSVPEVVEENGGVPVRTRVGHSFIKATMAEKQAVFGGEHSAHYYFTEFWNADSGILAAMHVLAALGSYEGTLSELMDQYNRYVPSGEINSTVDDQEATTEAVIDAFAERAESVDTLDGVTIQLKDTPAWFNVRASNTEPLLRLNAEAPTEQEITALTEEVLGIIRG</sequence>
<accession>A0A2A9DMF0</accession>
<dbReference type="GO" id="GO:0005975">
    <property type="term" value="P:carbohydrate metabolic process"/>
    <property type="evidence" value="ECO:0007669"/>
    <property type="project" value="InterPro"/>
</dbReference>
<dbReference type="InterPro" id="IPR036900">
    <property type="entry name" value="A-D-PHexomutase_C_sf"/>
</dbReference>
<dbReference type="CDD" id="cd03089">
    <property type="entry name" value="PMM_PGM"/>
    <property type="match status" value="1"/>
</dbReference>
<evidence type="ECO:0000256" key="5">
    <source>
        <dbReference type="ARBA" id="ARBA00022842"/>
    </source>
</evidence>
<dbReference type="SUPFAM" id="SSF55957">
    <property type="entry name" value="Phosphoglucomutase, C-terminal domain"/>
    <property type="match status" value="1"/>
</dbReference>
<keyword evidence="5" id="KW-0460">Magnesium</keyword>
<dbReference type="SUPFAM" id="SSF53738">
    <property type="entry name" value="Phosphoglucomutase, first 3 domains"/>
    <property type="match status" value="3"/>
</dbReference>
<dbReference type="Gene3D" id="3.40.120.10">
    <property type="entry name" value="Alpha-D-Glucose-1,6-Bisphosphate, subunit A, domain 3"/>
    <property type="match status" value="3"/>
</dbReference>
<comment type="similarity">
    <text evidence="2">Belongs to the phosphohexose mutase family.</text>
</comment>
<dbReference type="Pfam" id="PF02879">
    <property type="entry name" value="PGM_PMM_II"/>
    <property type="match status" value="1"/>
</dbReference>
<dbReference type="GO" id="GO:0046872">
    <property type="term" value="F:metal ion binding"/>
    <property type="evidence" value="ECO:0007669"/>
    <property type="project" value="UniProtKB-KW"/>
</dbReference>
<dbReference type="InterPro" id="IPR005844">
    <property type="entry name" value="A-D-PHexomutase_a/b/a-I"/>
</dbReference>
<protein>
    <submittedName>
        <fullName evidence="11">Phosphomannomutase</fullName>
    </submittedName>
</protein>
<dbReference type="NCBIfam" id="NF007088">
    <property type="entry name" value="PRK09542.1"/>
    <property type="match status" value="1"/>
</dbReference>
<evidence type="ECO:0000256" key="4">
    <source>
        <dbReference type="ARBA" id="ARBA00022723"/>
    </source>
</evidence>
<dbReference type="STRING" id="1724.GCA_001044175_00256"/>
<dbReference type="AlphaFoldDB" id="A0A2A9DMF0"/>
<feature type="domain" description="Alpha-D-phosphohexomutase C-terminal" evidence="7">
    <location>
        <begin position="376"/>
        <end position="450"/>
    </location>
</feature>
<dbReference type="Pfam" id="PF02880">
    <property type="entry name" value="PGM_PMM_III"/>
    <property type="match status" value="1"/>
</dbReference>
<dbReference type="OrthoDB" id="9803322at2"/>
<dbReference type="InterPro" id="IPR005846">
    <property type="entry name" value="A-D-PHexomutase_a/b/a-III"/>
</dbReference>
<dbReference type="Gene3D" id="3.30.310.50">
    <property type="entry name" value="Alpha-D-phosphohexomutase, C-terminal domain"/>
    <property type="match status" value="1"/>
</dbReference>